<feature type="signal peptide" evidence="1">
    <location>
        <begin position="1"/>
        <end position="22"/>
    </location>
</feature>
<name>A0A239BI13_9RHOB</name>
<protein>
    <recommendedName>
        <fullName evidence="4">Cytochrome c domain-containing protein</fullName>
    </recommendedName>
</protein>
<accession>A0A239BI13</accession>
<evidence type="ECO:0000256" key="1">
    <source>
        <dbReference type="SAM" id="SignalP"/>
    </source>
</evidence>
<reference evidence="2 3" key="1">
    <citation type="submission" date="2017-06" db="EMBL/GenBank/DDBJ databases">
        <authorList>
            <person name="Kim H.J."/>
            <person name="Triplett B.A."/>
        </authorList>
    </citation>
    <scope>NUCLEOTIDE SEQUENCE [LARGE SCALE GENOMIC DNA]</scope>
    <source>
        <strain evidence="2 3">DSM 11445</strain>
    </source>
</reference>
<dbReference type="GO" id="GO:0009055">
    <property type="term" value="F:electron transfer activity"/>
    <property type="evidence" value="ECO:0007669"/>
    <property type="project" value="InterPro"/>
</dbReference>
<dbReference type="OrthoDB" id="7303372at2"/>
<dbReference type="EMBL" id="FZON01000003">
    <property type="protein sequence ID" value="SNS07620.1"/>
    <property type="molecule type" value="Genomic_DNA"/>
</dbReference>
<dbReference type="GO" id="GO:0020037">
    <property type="term" value="F:heme binding"/>
    <property type="evidence" value="ECO:0007669"/>
    <property type="project" value="InterPro"/>
</dbReference>
<dbReference type="RefSeq" id="WP_089276316.1">
    <property type="nucleotide sequence ID" value="NZ_FZON01000003.1"/>
</dbReference>
<evidence type="ECO:0000313" key="2">
    <source>
        <dbReference type="EMBL" id="SNS07620.1"/>
    </source>
</evidence>
<evidence type="ECO:0008006" key="4">
    <source>
        <dbReference type="Google" id="ProtNLM"/>
    </source>
</evidence>
<dbReference type="SUPFAM" id="SSF46626">
    <property type="entry name" value="Cytochrome c"/>
    <property type="match status" value="1"/>
</dbReference>
<keyword evidence="1" id="KW-0732">Signal</keyword>
<evidence type="ECO:0000313" key="3">
    <source>
        <dbReference type="Proteomes" id="UP000198440"/>
    </source>
</evidence>
<dbReference type="Proteomes" id="UP000198440">
    <property type="component" value="Unassembled WGS sequence"/>
</dbReference>
<sequence>MSFTRVWLIGLVALLGAFEVSAQQTDAHQLYEGACAKCHAAHAGDFVFESLMMTGDGLVGRSNGVPVFEFLASGHGRISAAEVAVLMRHFTSIQEGSQLFQQKCYVCHQRAVLLSEVKLITRDGQLTGRYSGRDIADFLAEHGRLTPEEVPVILERLTTNLPPQNAQ</sequence>
<organism evidence="2 3">
    <name type="scientific">Antarctobacter heliothermus</name>
    <dbReference type="NCBI Taxonomy" id="74033"/>
    <lineage>
        <taxon>Bacteria</taxon>
        <taxon>Pseudomonadati</taxon>
        <taxon>Pseudomonadota</taxon>
        <taxon>Alphaproteobacteria</taxon>
        <taxon>Rhodobacterales</taxon>
        <taxon>Roseobacteraceae</taxon>
        <taxon>Antarctobacter</taxon>
    </lineage>
</organism>
<feature type="chain" id="PRO_5013371528" description="Cytochrome c domain-containing protein" evidence="1">
    <location>
        <begin position="23"/>
        <end position="167"/>
    </location>
</feature>
<proteinExistence type="predicted"/>
<gene>
    <name evidence="2" type="ORF">SAMN04488078_1003147</name>
</gene>
<dbReference type="InterPro" id="IPR036909">
    <property type="entry name" value="Cyt_c-like_dom_sf"/>
</dbReference>
<dbReference type="AlphaFoldDB" id="A0A239BI13"/>